<dbReference type="InterPro" id="IPR025558">
    <property type="entry name" value="DUF4283"/>
</dbReference>
<dbReference type="EMBL" id="JAAWWB010000030">
    <property type="protein sequence ID" value="KAG6746524.1"/>
    <property type="molecule type" value="Genomic_DNA"/>
</dbReference>
<feature type="domain" description="DUF4283" evidence="2">
    <location>
        <begin position="80"/>
        <end position="147"/>
    </location>
</feature>
<protein>
    <recommendedName>
        <fullName evidence="2">DUF4283 domain-containing protein</fullName>
    </recommendedName>
</protein>
<sequence length="438" mass="48022">MAHLNPPMQPPSTSTLPSLRLPALTKLKNPTKKPTASASQTSWADRVRISDSSTRFTLDSLPRQPVGHCLKISEQILLENKDQWMRCMIGFIPGFKLPYHAVNTIATKAWRSCGFETVMTTANGFMIFRFKTEEEMHTVIEKGPWMFVWIRLHGLPFPLWSKQGLSLAASMVGRPLSCDESTYTCTRLEYARLCVEVDANLPFVHSFEIDCPLSSEPIKITVDYEWKPTHCEKCKVFGHSCPSPTVPTIPSIPTSTNNLTAKSPPRLDAPATTTLSSPPVNPQQYTAIIQDIIPSPSPVSPHPLPSTMQLALNPPTPATESIPADHTPLQPPTNALSITDTIIPLLPIMEVCDSSNDSGTDCHNFDSHHITVLNTTACIESKMDSLRTISESSSATIETTADTPPALLPSAFAQSPSPSPTTVRKKKGGRKKKEARGH</sequence>
<keyword evidence="4" id="KW-1185">Reference proteome</keyword>
<feature type="compositionally biased region" description="Basic residues" evidence="1">
    <location>
        <begin position="423"/>
        <end position="438"/>
    </location>
</feature>
<name>A0A8X8C8L8_POPTO</name>
<dbReference type="AlphaFoldDB" id="A0A8X8C8L8"/>
<dbReference type="PANTHER" id="PTHR31286:SF99">
    <property type="entry name" value="DUF4283 DOMAIN-CONTAINING PROTEIN"/>
    <property type="match status" value="1"/>
</dbReference>
<evidence type="ECO:0000313" key="3">
    <source>
        <dbReference type="EMBL" id="KAG6746524.1"/>
    </source>
</evidence>
<gene>
    <name evidence="3" type="ORF">POTOM_051065</name>
</gene>
<feature type="compositionally biased region" description="Low complexity" evidence="1">
    <location>
        <begin position="394"/>
        <end position="416"/>
    </location>
</feature>
<feature type="compositionally biased region" description="Low complexity" evidence="1">
    <location>
        <begin position="21"/>
        <end position="36"/>
    </location>
</feature>
<dbReference type="InterPro" id="IPR040256">
    <property type="entry name" value="At4g02000-like"/>
</dbReference>
<evidence type="ECO:0000256" key="1">
    <source>
        <dbReference type="SAM" id="MobiDB-lite"/>
    </source>
</evidence>
<dbReference type="Pfam" id="PF14111">
    <property type="entry name" value="DUF4283"/>
    <property type="match status" value="1"/>
</dbReference>
<organism evidence="3 4">
    <name type="scientific">Populus tomentosa</name>
    <name type="common">Chinese white poplar</name>
    <dbReference type="NCBI Taxonomy" id="118781"/>
    <lineage>
        <taxon>Eukaryota</taxon>
        <taxon>Viridiplantae</taxon>
        <taxon>Streptophyta</taxon>
        <taxon>Embryophyta</taxon>
        <taxon>Tracheophyta</taxon>
        <taxon>Spermatophyta</taxon>
        <taxon>Magnoliopsida</taxon>
        <taxon>eudicotyledons</taxon>
        <taxon>Gunneridae</taxon>
        <taxon>Pentapetalae</taxon>
        <taxon>rosids</taxon>
        <taxon>fabids</taxon>
        <taxon>Malpighiales</taxon>
        <taxon>Salicaceae</taxon>
        <taxon>Saliceae</taxon>
        <taxon>Populus</taxon>
    </lineage>
</organism>
<accession>A0A8X8C8L8</accession>
<feature type="region of interest" description="Disordered" evidence="1">
    <location>
        <begin position="1"/>
        <end position="44"/>
    </location>
</feature>
<evidence type="ECO:0000259" key="2">
    <source>
        <dbReference type="Pfam" id="PF14111"/>
    </source>
</evidence>
<proteinExistence type="predicted"/>
<reference evidence="3" key="1">
    <citation type="journal article" date="2020" name="bioRxiv">
        <title>Hybrid origin of Populus tomentosa Carr. identified through genome sequencing and phylogenomic analysis.</title>
        <authorList>
            <person name="An X."/>
            <person name="Gao K."/>
            <person name="Chen Z."/>
            <person name="Li J."/>
            <person name="Yang X."/>
            <person name="Yang X."/>
            <person name="Zhou J."/>
            <person name="Guo T."/>
            <person name="Zhao T."/>
            <person name="Huang S."/>
            <person name="Miao D."/>
            <person name="Khan W.U."/>
            <person name="Rao P."/>
            <person name="Ye M."/>
            <person name="Lei B."/>
            <person name="Liao W."/>
            <person name="Wang J."/>
            <person name="Ji L."/>
            <person name="Li Y."/>
            <person name="Guo B."/>
            <person name="Mustafa N.S."/>
            <person name="Li S."/>
            <person name="Yun Q."/>
            <person name="Keller S.R."/>
            <person name="Mao J."/>
            <person name="Zhang R."/>
            <person name="Strauss S.H."/>
        </authorList>
    </citation>
    <scope>NUCLEOTIDE SEQUENCE</scope>
    <source>
        <strain evidence="3">GM15</strain>
        <tissue evidence="3">Leaf</tissue>
    </source>
</reference>
<evidence type="ECO:0000313" key="4">
    <source>
        <dbReference type="Proteomes" id="UP000886885"/>
    </source>
</evidence>
<comment type="caution">
    <text evidence="3">The sequence shown here is derived from an EMBL/GenBank/DDBJ whole genome shotgun (WGS) entry which is preliminary data.</text>
</comment>
<dbReference type="PANTHER" id="PTHR31286">
    <property type="entry name" value="GLYCINE-RICH CELL WALL STRUCTURAL PROTEIN 1.8-LIKE"/>
    <property type="match status" value="1"/>
</dbReference>
<feature type="region of interest" description="Disordered" evidence="1">
    <location>
        <begin position="394"/>
        <end position="438"/>
    </location>
</feature>
<dbReference type="OrthoDB" id="1751344at2759"/>
<dbReference type="Proteomes" id="UP000886885">
    <property type="component" value="Chromosome 15D"/>
</dbReference>